<sequence length="498" mass="55633">MGKQETYSLYKELSSLINETGLSENQKKLINTRIGGQLHFFDNKAVKARNRNFTLRLVGIIASILVPTLININIPGKNQEQLRDSILLTASGLSLAGAIAISIHDFLKVGTEYTHYRKFCEEGKTICYRYLFLTDKYKKYPSHEAAFQDFTAQMENLFRQETTEYVETVLTPQQQEEEQDLEKEELIAQLHQATAQLSQAAAQRSSYQEPESASSYNEPSDSTYPEYSNSNLWENDSQDTFTATESPSLFPMNRELAQNGKTLKYLTASDIKALVASKGTNWTMDKAIVPSAVPSNSVSIAYSSNHLNAPDNSSNSSAFKQICDAVLTVVPATMRKYATESVPLILSECNNCGISDRAQIAYILATAEHESHLGQWMTEFASGSAYEGRRDLGNTQPGDGKRYKGRGYTQLTGRKNYQRWSDKISIDLVSNPEQAGQPQIAARIMVQAMKEGSFTGVGLDKYVNDSKHDFRNARRIINGLDRADQIANIAQRYYSAIA</sequence>
<feature type="compositionally biased region" description="Low complexity" evidence="1">
    <location>
        <begin position="199"/>
        <end position="208"/>
    </location>
</feature>
<dbReference type="PANTHER" id="PTHR34408">
    <property type="entry name" value="FAMILY PROTEIN, PUTATIVE-RELATED"/>
    <property type="match status" value="1"/>
</dbReference>
<gene>
    <name evidence="3" type="ORF">F6J89_03605</name>
</gene>
<keyword evidence="2" id="KW-0812">Transmembrane</keyword>
<evidence type="ECO:0000256" key="2">
    <source>
        <dbReference type="SAM" id="Phobius"/>
    </source>
</evidence>
<feature type="region of interest" description="Disordered" evidence="1">
    <location>
        <begin position="199"/>
        <end position="234"/>
    </location>
</feature>
<reference evidence="3" key="1">
    <citation type="submission" date="2019-11" db="EMBL/GenBank/DDBJ databases">
        <title>Genomic insights into an expanded diversity of filamentous marine cyanobacteria reveals the extraordinary biosynthetic potential of Moorea and Okeania.</title>
        <authorList>
            <person name="Ferreira Leao T."/>
            <person name="Wang M."/>
            <person name="Moss N."/>
            <person name="Da Silva R."/>
            <person name="Sanders J."/>
            <person name="Nurk S."/>
            <person name="Gurevich A."/>
            <person name="Humphrey G."/>
            <person name="Reher R."/>
            <person name="Zhu Q."/>
            <person name="Belda-Ferre P."/>
            <person name="Glukhov E."/>
            <person name="Rex R."/>
            <person name="Dorrestein P.C."/>
            <person name="Knight R."/>
            <person name="Pevzner P."/>
            <person name="Gerwick W.H."/>
            <person name="Gerwick L."/>
        </authorList>
    </citation>
    <scope>NUCLEOTIDE SEQUENCE</scope>
    <source>
        <strain evidence="3">SIO1C4</strain>
    </source>
</reference>
<feature type="transmembrane region" description="Helical" evidence="2">
    <location>
        <begin position="53"/>
        <end position="74"/>
    </location>
</feature>
<organism evidence="3">
    <name type="scientific">Symploca sp. SIO1C4</name>
    <dbReference type="NCBI Taxonomy" id="2607765"/>
    <lineage>
        <taxon>Bacteria</taxon>
        <taxon>Bacillati</taxon>
        <taxon>Cyanobacteriota</taxon>
        <taxon>Cyanophyceae</taxon>
        <taxon>Coleofasciculales</taxon>
        <taxon>Coleofasciculaceae</taxon>
        <taxon>Symploca</taxon>
    </lineage>
</organism>
<comment type="caution">
    <text evidence="3">The sequence shown here is derived from an EMBL/GenBank/DDBJ whole genome shotgun (WGS) entry which is preliminary data.</text>
</comment>
<dbReference type="Gene3D" id="1.10.530.10">
    <property type="match status" value="1"/>
</dbReference>
<dbReference type="PANTHER" id="PTHR34408:SF2">
    <property type="entry name" value="CELL WALL-BINDING PROTEIN YWSB"/>
    <property type="match status" value="1"/>
</dbReference>
<feature type="transmembrane region" description="Helical" evidence="2">
    <location>
        <begin position="86"/>
        <end position="107"/>
    </location>
</feature>
<evidence type="ECO:0000256" key="1">
    <source>
        <dbReference type="SAM" id="MobiDB-lite"/>
    </source>
</evidence>
<protein>
    <submittedName>
        <fullName evidence="3">DUF4231 domain-containing protein</fullName>
    </submittedName>
</protein>
<keyword evidence="2" id="KW-1133">Transmembrane helix</keyword>
<dbReference type="SUPFAM" id="SSF53955">
    <property type="entry name" value="Lysozyme-like"/>
    <property type="match status" value="1"/>
</dbReference>
<proteinExistence type="predicted"/>
<dbReference type="InterPro" id="IPR023346">
    <property type="entry name" value="Lysozyme-like_dom_sf"/>
</dbReference>
<dbReference type="EMBL" id="JAAHFQ010000045">
    <property type="protein sequence ID" value="NER26721.1"/>
    <property type="molecule type" value="Genomic_DNA"/>
</dbReference>
<accession>A0A6B3NAQ5</accession>
<dbReference type="InterPro" id="IPR052354">
    <property type="entry name" value="Cell_Wall_Dynamics_Protein"/>
</dbReference>
<dbReference type="AlphaFoldDB" id="A0A6B3NAQ5"/>
<name>A0A6B3NAQ5_9CYAN</name>
<dbReference type="Pfam" id="PF14015">
    <property type="entry name" value="DUF4231"/>
    <property type="match status" value="1"/>
</dbReference>
<dbReference type="NCBIfam" id="NF033634">
    <property type="entry name" value="SLATT_1"/>
    <property type="match status" value="1"/>
</dbReference>
<keyword evidence="2" id="KW-0472">Membrane</keyword>
<dbReference type="InterPro" id="IPR025325">
    <property type="entry name" value="DUF4231"/>
</dbReference>
<evidence type="ECO:0000313" key="3">
    <source>
        <dbReference type="EMBL" id="NER26721.1"/>
    </source>
</evidence>
<feature type="compositionally biased region" description="Polar residues" evidence="1">
    <location>
        <begin position="209"/>
        <end position="234"/>
    </location>
</feature>